<protein>
    <submittedName>
        <fullName evidence="2">Uncharacterized protein</fullName>
    </submittedName>
</protein>
<evidence type="ECO:0000313" key="2">
    <source>
        <dbReference type="EMBL" id="KAF1982374.1"/>
    </source>
</evidence>
<reference evidence="2" key="1">
    <citation type="journal article" date="2020" name="Stud. Mycol.">
        <title>101 Dothideomycetes genomes: a test case for predicting lifestyles and emergence of pathogens.</title>
        <authorList>
            <person name="Haridas S."/>
            <person name="Albert R."/>
            <person name="Binder M."/>
            <person name="Bloem J."/>
            <person name="Labutti K."/>
            <person name="Salamov A."/>
            <person name="Andreopoulos B."/>
            <person name="Baker S."/>
            <person name="Barry K."/>
            <person name="Bills G."/>
            <person name="Bluhm B."/>
            <person name="Cannon C."/>
            <person name="Castanera R."/>
            <person name="Culley D."/>
            <person name="Daum C."/>
            <person name="Ezra D."/>
            <person name="Gonzalez J."/>
            <person name="Henrissat B."/>
            <person name="Kuo A."/>
            <person name="Liang C."/>
            <person name="Lipzen A."/>
            <person name="Lutzoni F."/>
            <person name="Magnuson J."/>
            <person name="Mondo S."/>
            <person name="Nolan M."/>
            <person name="Ohm R."/>
            <person name="Pangilinan J."/>
            <person name="Park H.-J."/>
            <person name="Ramirez L."/>
            <person name="Alfaro M."/>
            <person name="Sun H."/>
            <person name="Tritt A."/>
            <person name="Yoshinaga Y."/>
            <person name="Zwiers L.-H."/>
            <person name="Turgeon B."/>
            <person name="Goodwin S."/>
            <person name="Spatafora J."/>
            <person name="Crous P."/>
            <person name="Grigoriev I."/>
        </authorList>
    </citation>
    <scope>NUCLEOTIDE SEQUENCE</scope>
    <source>
        <strain evidence="2">CBS 113979</strain>
    </source>
</reference>
<proteinExistence type="predicted"/>
<dbReference type="EMBL" id="ML977185">
    <property type="protein sequence ID" value="KAF1982374.1"/>
    <property type="molecule type" value="Genomic_DNA"/>
</dbReference>
<name>A0A6G1GNH7_9PEZI</name>
<accession>A0A6G1GNH7</accession>
<keyword evidence="3" id="KW-1185">Reference proteome</keyword>
<dbReference type="Proteomes" id="UP000800041">
    <property type="component" value="Unassembled WGS sequence"/>
</dbReference>
<feature type="region of interest" description="Disordered" evidence="1">
    <location>
        <begin position="1"/>
        <end position="68"/>
    </location>
</feature>
<organism evidence="2 3">
    <name type="scientific">Aulographum hederae CBS 113979</name>
    <dbReference type="NCBI Taxonomy" id="1176131"/>
    <lineage>
        <taxon>Eukaryota</taxon>
        <taxon>Fungi</taxon>
        <taxon>Dikarya</taxon>
        <taxon>Ascomycota</taxon>
        <taxon>Pezizomycotina</taxon>
        <taxon>Dothideomycetes</taxon>
        <taxon>Pleosporomycetidae</taxon>
        <taxon>Aulographales</taxon>
        <taxon>Aulographaceae</taxon>
    </lineage>
</organism>
<feature type="compositionally biased region" description="Polar residues" evidence="1">
    <location>
        <begin position="1"/>
        <end position="25"/>
    </location>
</feature>
<dbReference type="AlphaFoldDB" id="A0A6G1GNH7"/>
<gene>
    <name evidence="2" type="ORF">K402DRAFT_197847</name>
</gene>
<evidence type="ECO:0000313" key="3">
    <source>
        <dbReference type="Proteomes" id="UP000800041"/>
    </source>
</evidence>
<sequence length="120" mass="13780">MRYTSTPARGCESTRNNQTRRTSSVRFIKYSTRISRARQTDRAPRTSRNTSSTPLNRNASLGRLEWSGNFPANPTTPFPYPTFSHHAPAIPPCFEVPQQRALRMPLHAPIASHYFPFLRY</sequence>
<evidence type="ECO:0000256" key="1">
    <source>
        <dbReference type="SAM" id="MobiDB-lite"/>
    </source>
</evidence>
<feature type="compositionally biased region" description="Polar residues" evidence="1">
    <location>
        <begin position="46"/>
        <end position="59"/>
    </location>
</feature>